<reference evidence="2 3" key="1">
    <citation type="journal article" date="2017" name="ISME J.">
        <title>Genome of 'Ca. Desulfovibrio trichonymphae', an H2-oxidizing bacterium in a tripartite symbiotic system within a protist cell in the termite gut.</title>
        <authorList>
            <person name="Kuwahara H."/>
            <person name="Yuki M."/>
            <person name="Izawa K."/>
            <person name="Ohkuma M."/>
            <person name="Hongoh Y."/>
        </authorList>
    </citation>
    <scope>NUCLEOTIDE SEQUENCE [LARGE SCALE GENOMIC DNA]</scope>
    <source>
        <strain evidence="2 3">Rs-N31</strain>
    </source>
</reference>
<protein>
    <recommendedName>
        <fullName evidence="4">Secreted protein</fullName>
    </recommendedName>
</protein>
<feature type="chain" id="PRO_5009618640" description="Secreted protein" evidence="1">
    <location>
        <begin position="29"/>
        <end position="134"/>
    </location>
</feature>
<organism evidence="2 3">
    <name type="scientific">Candidatus Desulfovibrio trichonymphae</name>
    <dbReference type="NCBI Taxonomy" id="1725232"/>
    <lineage>
        <taxon>Bacteria</taxon>
        <taxon>Pseudomonadati</taxon>
        <taxon>Thermodesulfobacteriota</taxon>
        <taxon>Desulfovibrionia</taxon>
        <taxon>Desulfovibrionales</taxon>
        <taxon>Desulfovibrionaceae</taxon>
        <taxon>Desulfovibrio</taxon>
    </lineage>
</organism>
<keyword evidence="3" id="KW-1185">Reference proteome</keyword>
<dbReference type="EMBL" id="AP017368">
    <property type="protein sequence ID" value="BAV92220.1"/>
    <property type="molecule type" value="Genomic_DNA"/>
</dbReference>
<feature type="signal peptide" evidence="1">
    <location>
        <begin position="1"/>
        <end position="28"/>
    </location>
</feature>
<evidence type="ECO:0000313" key="3">
    <source>
        <dbReference type="Proteomes" id="UP000242645"/>
    </source>
</evidence>
<keyword evidence="1" id="KW-0732">Signal</keyword>
<proteinExistence type="predicted"/>
<evidence type="ECO:0000256" key="1">
    <source>
        <dbReference type="SAM" id="SignalP"/>
    </source>
</evidence>
<dbReference type="KEGG" id="dtr:RSDT_0708"/>
<sequence length="134" mass="14666">MPAPSMGAMVLMLCIHTSAFSISHPLNASLTIAMETEHTAPLPAAYRMRPAMSIYADGKKADERGCGIHAQTCGEYWLAAVFVAQRAPYEHGQGKAEHKAADGEVNERARAVKDRYHARQRGEIEICRKGNKSV</sequence>
<dbReference type="Proteomes" id="UP000242645">
    <property type="component" value="Chromosome"/>
</dbReference>
<evidence type="ECO:0000313" key="2">
    <source>
        <dbReference type="EMBL" id="BAV92220.1"/>
    </source>
</evidence>
<dbReference type="AlphaFoldDB" id="A0A1J1DWH1"/>
<accession>A0A1J1DWH1</accession>
<name>A0A1J1DWH1_9BACT</name>
<evidence type="ECO:0008006" key="4">
    <source>
        <dbReference type="Google" id="ProtNLM"/>
    </source>
</evidence>
<gene>
    <name evidence="2" type="ORF">RSDT_0708</name>
</gene>